<gene>
    <name evidence="1" type="ORF">SAMN05660895_1508</name>
</gene>
<evidence type="ECO:0000313" key="1">
    <source>
        <dbReference type="EMBL" id="SFV32949.1"/>
    </source>
</evidence>
<dbReference type="Proteomes" id="UP000199537">
    <property type="component" value="Unassembled WGS sequence"/>
</dbReference>
<sequence>MRIDNYTAAISVHLQRQDDFLPVLRQCVKEIERAEKKGIRLEYVGVRVDEEDAGQYIVYLKLDGPDRTVTGNLKGRDVLQILRVLFDRLFRNYAGQAELSHVAFV</sequence>
<organism evidence="1 2">
    <name type="scientific">Thermoflavifilum thermophilum</name>
    <dbReference type="NCBI Taxonomy" id="1393122"/>
    <lineage>
        <taxon>Bacteria</taxon>
        <taxon>Pseudomonadati</taxon>
        <taxon>Bacteroidota</taxon>
        <taxon>Chitinophagia</taxon>
        <taxon>Chitinophagales</taxon>
        <taxon>Chitinophagaceae</taxon>
        <taxon>Thermoflavifilum</taxon>
    </lineage>
</organism>
<reference evidence="2" key="1">
    <citation type="submission" date="2016-10" db="EMBL/GenBank/DDBJ databases">
        <authorList>
            <person name="Varghese N."/>
            <person name="Submissions S."/>
        </authorList>
    </citation>
    <scope>NUCLEOTIDE SEQUENCE [LARGE SCALE GENOMIC DNA]</scope>
    <source>
        <strain evidence="2">DSM 14807</strain>
    </source>
</reference>
<evidence type="ECO:0000313" key="2">
    <source>
        <dbReference type="Proteomes" id="UP000199537"/>
    </source>
</evidence>
<keyword evidence="2" id="KW-1185">Reference proteome</keyword>
<accession>A0A1I7NE78</accession>
<dbReference type="EMBL" id="FPCJ01000001">
    <property type="protein sequence ID" value="SFV32949.1"/>
    <property type="molecule type" value="Genomic_DNA"/>
</dbReference>
<name>A0A1I7NE78_9BACT</name>
<dbReference type="OrthoDB" id="9833987at2"/>
<proteinExistence type="predicted"/>
<dbReference type="RefSeq" id="WP_092459474.1">
    <property type="nucleotide sequence ID" value="NZ_FPCJ01000001.1"/>
</dbReference>
<dbReference type="AlphaFoldDB" id="A0A1I7NE78"/>
<protein>
    <submittedName>
        <fullName evidence="1">Uncharacterized protein</fullName>
    </submittedName>
</protein>